<organism evidence="2 3">
    <name type="scientific">Bacteroides uniformis</name>
    <dbReference type="NCBI Taxonomy" id="820"/>
    <lineage>
        <taxon>Bacteria</taxon>
        <taxon>Pseudomonadati</taxon>
        <taxon>Bacteroidota</taxon>
        <taxon>Bacteroidia</taxon>
        <taxon>Bacteroidales</taxon>
        <taxon>Bacteroidaceae</taxon>
        <taxon>Bacteroides</taxon>
    </lineage>
</organism>
<dbReference type="AlphaFoldDB" id="A0A4Y1VJ04"/>
<dbReference type="RefSeq" id="WP_227224343.1">
    <property type="nucleotide sequence ID" value="NZ_AP019724.1"/>
</dbReference>
<dbReference type="InterPro" id="IPR056442">
    <property type="entry name" value="GINT1_N"/>
</dbReference>
<name>A0A4Y1VJ04_BACUN</name>
<sequence length="292" mass="33875">MNLYYSRICRKLGLAKTTVWGIAYRKATNFDGILTNKRKEEPFEILPNTDEFWFADPLLFEDNGKIWLFVEAYNYATHKGELGVFDVIDKTPQNFRIIIATPTHMSYPFVYKYNGEYYMIPETGAAKEIVLYKATSFPEVWKRERVLLSGEVYRDTTVISNQDGTFTLLTYRQVGTNSFTVKYYVEKFILDMNTMKIIRVDEYRDKKKINRPAGSLFSVDGEIYRVAQKCSRAYGESIFVYKTSKNFDFIKDKKVAELTGQSIVLSDGRKPILLHTYSQAGGIEVIDYRCSL</sequence>
<dbReference type="Proteomes" id="UP000320533">
    <property type="component" value="Chromosome"/>
</dbReference>
<accession>A0A4Y1VJ04</accession>
<feature type="domain" description="Glucosamine inositolphosphorylceramide transferase 1 N-terminal" evidence="1">
    <location>
        <begin position="53"/>
        <end position="244"/>
    </location>
</feature>
<dbReference type="InterPro" id="IPR023296">
    <property type="entry name" value="Glyco_hydro_beta-prop_sf"/>
</dbReference>
<dbReference type="EMBL" id="AP019724">
    <property type="protein sequence ID" value="BBK88535.1"/>
    <property type="molecule type" value="Genomic_DNA"/>
</dbReference>
<evidence type="ECO:0000313" key="2">
    <source>
        <dbReference type="EMBL" id="BBK88535.1"/>
    </source>
</evidence>
<evidence type="ECO:0000313" key="3">
    <source>
        <dbReference type="Proteomes" id="UP000320533"/>
    </source>
</evidence>
<reference evidence="2 3" key="1">
    <citation type="submission" date="2019-06" db="EMBL/GenBank/DDBJ databases">
        <title>Complete genome sequence of Bacteroides uniformis NBRC 113350.</title>
        <authorList>
            <person name="Miura T."/>
            <person name="Furukawa M."/>
            <person name="Shimamura M."/>
            <person name="Ohyama Y."/>
            <person name="Yamazoe A."/>
            <person name="Kawasaki H."/>
        </authorList>
    </citation>
    <scope>NUCLEOTIDE SEQUENCE [LARGE SCALE GENOMIC DNA]</scope>
    <source>
        <strain evidence="2 3">NBRC 113350</strain>
    </source>
</reference>
<dbReference type="Gene3D" id="2.115.10.20">
    <property type="entry name" value="Glycosyl hydrolase domain, family 43"/>
    <property type="match status" value="1"/>
</dbReference>
<evidence type="ECO:0000259" key="1">
    <source>
        <dbReference type="Pfam" id="PF24793"/>
    </source>
</evidence>
<dbReference type="SUPFAM" id="SSF75005">
    <property type="entry name" value="Arabinanase/levansucrase/invertase"/>
    <property type="match status" value="1"/>
</dbReference>
<dbReference type="KEGG" id="bun:Bun01g_29050"/>
<gene>
    <name evidence="2" type="ORF">Bun01g_29050</name>
</gene>
<protein>
    <recommendedName>
        <fullName evidence="1">Glucosamine inositolphosphorylceramide transferase 1 N-terminal domain-containing protein</fullName>
    </recommendedName>
</protein>
<dbReference type="Pfam" id="PF24793">
    <property type="entry name" value="GINT1_N"/>
    <property type="match status" value="1"/>
</dbReference>
<proteinExistence type="predicted"/>